<dbReference type="InterPro" id="IPR032710">
    <property type="entry name" value="NTF2-like_dom_sf"/>
</dbReference>
<dbReference type="Gene3D" id="3.10.450.50">
    <property type="match status" value="1"/>
</dbReference>
<sequence length="122" mass="13596">MDENSEVHTQFFDAYTRALLDRDAATIADHYAVPALIEFPGQRLLVTDAAQTETFFASAFGQYSGVTEVDVDVTVASSSEHSIWADFTWKYLGGAPDERNMYQLVRTDAGWKIAVLTPLELE</sequence>
<dbReference type="InterPro" id="IPR037401">
    <property type="entry name" value="SnoaL-like"/>
</dbReference>
<accession>A0ABY5STH5</accession>
<evidence type="ECO:0000313" key="2">
    <source>
        <dbReference type="EMBL" id="UVI36406.1"/>
    </source>
</evidence>
<evidence type="ECO:0000259" key="1">
    <source>
        <dbReference type="Pfam" id="PF13474"/>
    </source>
</evidence>
<dbReference type="SUPFAM" id="SSF54427">
    <property type="entry name" value="NTF2-like"/>
    <property type="match status" value="1"/>
</dbReference>
<keyword evidence="3" id="KW-1185">Reference proteome</keyword>
<organism evidence="2 3">
    <name type="scientific">Brevibacterium spongiae</name>
    <dbReference type="NCBI Taxonomy" id="2909672"/>
    <lineage>
        <taxon>Bacteria</taxon>
        <taxon>Bacillati</taxon>
        <taxon>Actinomycetota</taxon>
        <taxon>Actinomycetes</taxon>
        <taxon>Micrococcales</taxon>
        <taxon>Brevibacteriaceae</taxon>
        <taxon>Brevibacterium</taxon>
    </lineage>
</organism>
<dbReference type="EMBL" id="CP093443">
    <property type="protein sequence ID" value="UVI36406.1"/>
    <property type="molecule type" value="Genomic_DNA"/>
</dbReference>
<dbReference type="Proteomes" id="UP001064879">
    <property type="component" value="Chromosome"/>
</dbReference>
<evidence type="ECO:0000313" key="3">
    <source>
        <dbReference type="Proteomes" id="UP001064879"/>
    </source>
</evidence>
<name>A0ABY5STH5_9MICO</name>
<dbReference type="RefSeq" id="WP_139906665.1">
    <property type="nucleotide sequence ID" value="NZ_CP093443.1"/>
</dbReference>
<reference evidence="2" key="1">
    <citation type="submission" date="2022-03" db="EMBL/GenBank/DDBJ databases">
        <title>Brevibacterium spongiae sp. nov., isolated from marine sponge.</title>
        <authorList>
            <person name="Li Z."/>
            <person name="Zhang M."/>
        </authorList>
    </citation>
    <scope>NUCLEOTIDE SEQUENCE</scope>
    <source>
        <strain evidence="2">WHS-Z9</strain>
    </source>
</reference>
<feature type="domain" description="SnoaL-like" evidence="1">
    <location>
        <begin position="10"/>
        <end position="114"/>
    </location>
</feature>
<dbReference type="Pfam" id="PF13474">
    <property type="entry name" value="SnoaL_3"/>
    <property type="match status" value="1"/>
</dbReference>
<gene>
    <name evidence="2" type="ORF">L1F31_01695</name>
</gene>
<proteinExistence type="predicted"/>
<protein>
    <submittedName>
        <fullName evidence="2">Nuclear transport factor 2 family protein</fullName>
    </submittedName>
</protein>